<evidence type="ECO:0000256" key="3">
    <source>
        <dbReference type="SAM" id="MobiDB-lite"/>
    </source>
</evidence>
<name>A0A7I9VRS0_9BACT</name>
<protein>
    <recommendedName>
        <fullName evidence="6">Porin</fullName>
    </recommendedName>
</protein>
<evidence type="ECO:0000313" key="4">
    <source>
        <dbReference type="EMBL" id="GEJ58958.1"/>
    </source>
</evidence>
<reference evidence="5" key="1">
    <citation type="journal article" date="2020" name="Appl. Environ. Microbiol.">
        <title>Diazotrophic Anaeromyxobacter Isolates from Soils.</title>
        <authorList>
            <person name="Masuda Y."/>
            <person name="Yamanaka H."/>
            <person name="Xu Z.X."/>
            <person name="Shiratori Y."/>
            <person name="Aono T."/>
            <person name="Amachi S."/>
            <person name="Senoo K."/>
            <person name="Itoh H."/>
        </authorList>
    </citation>
    <scope>NUCLEOTIDE SEQUENCE [LARGE SCALE GENOMIC DNA]</scope>
    <source>
        <strain evidence="5">R267</strain>
    </source>
</reference>
<sequence length="478" mass="51082">MALRPPLLALLLLLPSASAVANETEPGASAAANAPAEDALAMSGTTPLAPRPPAVPGPAGDPAAPPAWWSAGFQSTYVLQRKAGFTAPYTGPNSLTTAPETGYTLTATAFLGARPWAGAELFFNPETIQSQSISHLSGLGGLPNGENQKGGGPTPLLYRARVFLRQTIALGGETSTAEPGPNQFGGEVASRRLVITAGNFSWGDVFDGNAFSHDPRTQFLNWSLMGYGAFDYAADVRGYTWGIAVEYDHDDWAFRLGRFAEPIESNGLALDLDLLDHYGDTVEVEHGHVLFGQPGKVRVAGFRNYSKQGRFRDALQYAAGNGGLPDVAHVRRNQAKLGFGVSLEQSVLREVGVFARFSWADGQTETYSFAEIERSVAAGVSVKGGRWGRAGDTLGVAWVANALSDAHRAYAAAGGLGFLIGDGRLDRYRPEQIVEAYYSFNAFRGLWISVDGQHIENPAYNADRGPVNIVGCRFHVEF</sequence>
<dbReference type="Proteomes" id="UP000503640">
    <property type="component" value="Unassembled WGS sequence"/>
</dbReference>
<gene>
    <name evidence="4" type="ORF">AMYX_36990</name>
</gene>
<dbReference type="GO" id="GO:0008643">
    <property type="term" value="P:carbohydrate transport"/>
    <property type="evidence" value="ECO:0007669"/>
    <property type="project" value="InterPro"/>
</dbReference>
<dbReference type="Gene3D" id="2.40.160.180">
    <property type="entry name" value="Carbohydrate-selective porin OprB"/>
    <property type="match status" value="1"/>
</dbReference>
<dbReference type="EMBL" id="BJTG01000009">
    <property type="protein sequence ID" value="GEJ58958.1"/>
    <property type="molecule type" value="Genomic_DNA"/>
</dbReference>
<dbReference type="Pfam" id="PF04966">
    <property type="entry name" value="OprB"/>
    <property type="match status" value="1"/>
</dbReference>
<dbReference type="GO" id="GO:0015288">
    <property type="term" value="F:porin activity"/>
    <property type="evidence" value="ECO:0007669"/>
    <property type="project" value="InterPro"/>
</dbReference>
<dbReference type="RefSeq" id="WP_176067970.1">
    <property type="nucleotide sequence ID" value="NZ_BJTG01000009.1"/>
</dbReference>
<feature type="chain" id="PRO_5029930368" description="Porin" evidence="2">
    <location>
        <begin position="22"/>
        <end position="478"/>
    </location>
</feature>
<evidence type="ECO:0000313" key="5">
    <source>
        <dbReference type="Proteomes" id="UP000503640"/>
    </source>
</evidence>
<dbReference type="InterPro" id="IPR007049">
    <property type="entry name" value="Carb-sel_porin_OprB"/>
</dbReference>
<dbReference type="InterPro" id="IPR038673">
    <property type="entry name" value="OprB_sf"/>
</dbReference>
<feature type="signal peptide" evidence="2">
    <location>
        <begin position="1"/>
        <end position="21"/>
    </location>
</feature>
<feature type="region of interest" description="Disordered" evidence="3">
    <location>
        <begin position="42"/>
        <end position="63"/>
    </location>
</feature>
<evidence type="ECO:0000256" key="2">
    <source>
        <dbReference type="RuleBase" id="RU363072"/>
    </source>
</evidence>
<proteinExistence type="inferred from homology"/>
<keyword evidence="5" id="KW-1185">Reference proteome</keyword>
<keyword evidence="2" id="KW-0732">Signal</keyword>
<accession>A0A7I9VRS0</accession>
<evidence type="ECO:0000256" key="1">
    <source>
        <dbReference type="ARBA" id="ARBA00008769"/>
    </source>
</evidence>
<dbReference type="GO" id="GO:0016020">
    <property type="term" value="C:membrane"/>
    <property type="evidence" value="ECO:0007669"/>
    <property type="project" value="InterPro"/>
</dbReference>
<organism evidence="4 5">
    <name type="scientific">Anaeromyxobacter diazotrophicus</name>
    <dbReference type="NCBI Taxonomy" id="2590199"/>
    <lineage>
        <taxon>Bacteria</taxon>
        <taxon>Pseudomonadati</taxon>
        <taxon>Myxococcota</taxon>
        <taxon>Myxococcia</taxon>
        <taxon>Myxococcales</taxon>
        <taxon>Cystobacterineae</taxon>
        <taxon>Anaeromyxobacteraceae</taxon>
        <taxon>Anaeromyxobacter</taxon>
    </lineage>
</organism>
<comment type="caution">
    <text evidence="4">The sequence shown here is derived from an EMBL/GenBank/DDBJ whole genome shotgun (WGS) entry which is preliminary data.</text>
</comment>
<evidence type="ECO:0008006" key="6">
    <source>
        <dbReference type="Google" id="ProtNLM"/>
    </source>
</evidence>
<dbReference type="AlphaFoldDB" id="A0A7I9VRS0"/>
<comment type="similarity">
    <text evidence="1 2">Belongs to the OprB family.</text>
</comment>